<dbReference type="Gene3D" id="3.30.70.250">
    <property type="entry name" value="Malonyl-CoA ACP transacylase, ACP-binding"/>
    <property type="match status" value="1"/>
</dbReference>
<dbReference type="InterPro" id="IPR024925">
    <property type="entry name" value="Malonyl_CoA-ACP_transAc"/>
</dbReference>
<accession>A0A398DBF6</accession>
<dbReference type="GO" id="GO:0005829">
    <property type="term" value="C:cytosol"/>
    <property type="evidence" value="ECO:0007669"/>
    <property type="project" value="TreeGrafter"/>
</dbReference>
<dbReference type="SUPFAM" id="SSF52151">
    <property type="entry name" value="FabD/lysophospholipase-like"/>
    <property type="match status" value="1"/>
</dbReference>
<dbReference type="Pfam" id="PF00698">
    <property type="entry name" value="Acyl_transf_1"/>
    <property type="match status" value="1"/>
</dbReference>
<accession>A0A398DL79</accession>
<dbReference type="Proteomes" id="UP000266489">
    <property type="component" value="Unassembled WGS sequence"/>
</dbReference>
<keyword evidence="4 6" id="KW-0012">Acyltransferase</keyword>
<evidence type="ECO:0000256" key="2">
    <source>
        <dbReference type="ARBA" id="ARBA00018953"/>
    </source>
</evidence>
<feature type="active site" evidence="7">
    <location>
        <position position="107"/>
    </location>
</feature>
<dbReference type="PANTHER" id="PTHR42681">
    <property type="entry name" value="MALONYL-COA-ACYL CARRIER PROTEIN TRANSACYLASE, MITOCHONDRIAL"/>
    <property type="match status" value="1"/>
</dbReference>
<evidence type="ECO:0000256" key="7">
    <source>
        <dbReference type="PIRSR" id="PIRSR000446-1"/>
    </source>
</evidence>
<dbReference type="NCBIfam" id="TIGR00128">
    <property type="entry name" value="fabD"/>
    <property type="match status" value="1"/>
</dbReference>
<dbReference type="InterPro" id="IPR050858">
    <property type="entry name" value="Mal-CoA-ACP_Trans/PKS_FabD"/>
</dbReference>
<dbReference type="InterPro" id="IPR001227">
    <property type="entry name" value="Ac_transferase_dom_sf"/>
</dbReference>
<dbReference type="Proteomes" id="UP000266260">
    <property type="component" value="Unassembled WGS sequence"/>
</dbReference>
<protein>
    <recommendedName>
        <fullName evidence="2 6">Malonyl CoA-acyl carrier protein transacylase</fullName>
        <ecNumber evidence="1 6">2.3.1.39</ecNumber>
    </recommendedName>
</protein>
<keyword evidence="3 6" id="KW-0808">Transferase</keyword>
<dbReference type="InterPro" id="IPR016036">
    <property type="entry name" value="Malonyl_transacylase_ACP-bd"/>
</dbReference>
<dbReference type="Gene3D" id="3.40.366.10">
    <property type="entry name" value="Malonyl-Coenzyme A Acyl Carrier Protein, domain 2"/>
    <property type="match status" value="1"/>
</dbReference>
<evidence type="ECO:0000313" key="11">
    <source>
        <dbReference type="Proteomes" id="UP000266260"/>
    </source>
</evidence>
<comment type="caution">
    <text evidence="10">The sequence shown here is derived from an EMBL/GenBank/DDBJ whole genome shotgun (WGS) entry which is preliminary data.</text>
</comment>
<dbReference type="PIRSF" id="PIRSF000446">
    <property type="entry name" value="Mct"/>
    <property type="match status" value="1"/>
</dbReference>
<evidence type="ECO:0000256" key="3">
    <source>
        <dbReference type="ARBA" id="ARBA00022679"/>
    </source>
</evidence>
<feature type="domain" description="Malonyl-CoA:ACP transacylase (MAT)" evidence="8">
    <location>
        <begin position="24"/>
        <end position="318"/>
    </location>
</feature>
<evidence type="ECO:0000313" key="9">
    <source>
        <dbReference type="EMBL" id="RIE10919.1"/>
    </source>
</evidence>
<evidence type="ECO:0000256" key="1">
    <source>
        <dbReference type="ARBA" id="ARBA00013258"/>
    </source>
</evidence>
<comment type="similarity">
    <text evidence="6">Belongs to the fabD family.</text>
</comment>
<dbReference type="SUPFAM" id="SSF55048">
    <property type="entry name" value="Probable ACP-binding domain of malonyl-CoA ACP transacylase"/>
    <property type="match status" value="1"/>
</dbReference>
<evidence type="ECO:0000313" key="12">
    <source>
        <dbReference type="Proteomes" id="UP000266489"/>
    </source>
</evidence>
<dbReference type="InterPro" id="IPR016035">
    <property type="entry name" value="Acyl_Trfase/lysoPLipase"/>
</dbReference>
<keyword evidence="11" id="KW-1185">Reference proteome</keyword>
<dbReference type="InterPro" id="IPR014043">
    <property type="entry name" value="Acyl_transferase_dom"/>
</dbReference>
<sequence length="318" mass="34319">MQEVLRWLCNGRRQQEEAVMIAFLFPGQGSQYVGMAGRVVDPILTRRLFGQASDVLGLDLWNLVEAGDEAMLTRTENTQPALFATEMAWVEVLASRGMGCDVAAGHSLGEFSALCCAGVFTFEDGIRLVRQRGEIMARAVSGSPGTMAAIVGLDDNDLQRVLAEGRRAGIVEAANYNASDQTVVSGEMAAVDRVIGAVKEIGRGRAIKLRVGAPFHSSIMAGGAAEFATVVHDIPFSRPRFPVVNNVAAVPEDNPETIKECLVAQFKSPVQWVRTMETLQRMGASEYLEVGPKGVLTALGRKAIPEGNVRAVEEETWQ</sequence>
<comment type="catalytic activity">
    <reaction evidence="5 6">
        <text>holo-[ACP] + malonyl-CoA = malonyl-[ACP] + CoA</text>
        <dbReference type="Rhea" id="RHEA:41792"/>
        <dbReference type="Rhea" id="RHEA-COMP:9623"/>
        <dbReference type="Rhea" id="RHEA-COMP:9685"/>
        <dbReference type="ChEBI" id="CHEBI:57287"/>
        <dbReference type="ChEBI" id="CHEBI:57384"/>
        <dbReference type="ChEBI" id="CHEBI:64479"/>
        <dbReference type="ChEBI" id="CHEBI:78449"/>
        <dbReference type="EC" id="2.3.1.39"/>
    </reaction>
</comment>
<feature type="active site" evidence="7">
    <location>
        <position position="216"/>
    </location>
</feature>
<evidence type="ECO:0000259" key="8">
    <source>
        <dbReference type="SMART" id="SM00827"/>
    </source>
</evidence>
<name>A0A398DL79_9BACT</name>
<dbReference type="OrthoDB" id="9805460at2"/>
<dbReference type="PANTHER" id="PTHR42681:SF1">
    <property type="entry name" value="MALONYL-COA-ACYL CARRIER PROTEIN TRANSACYLASE, MITOCHONDRIAL"/>
    <property type="match status" value="1"/>
</dbReference>
<gene>
    <name evidence="10" type="primary">fabD</name>
    <name evidence="10" type="ORF">SMC5_00355</name>
    <name evidence="9" type="ORF">SMC6_00410</name>
</gene>
<dbReference type="SMART" id="SM00827">
    <property type="entry name" value="PKS_AT"/>
    <property type="match status" value="1"/>
</dbReference>
<dbReference type="GO" id="GO:0004314">
    <property type="term" value="F:[acyl-carrier-protein] S-malonyltransferase activity"/>
    <property type="evidence" value="ECO:0007669"/>
    <property type="project" value="UniProtKB-EC"/>
</dbReference>
<dbReference type="EMBL" id="QXIT01000011">
    <property type="protein sequence ID" value="RIE10919.1"/>
    <property type="molecule type" value="Genomic_DNA"/>
</dbReference>
<dbReference type="InterPro" id="IPR004410">
    <property type="entry name" value="Malonyl_CoA-ACP_transAc_FabD"/>
</dbReference>
<evidence type="ECO:0000256" key="5">
    <source>
        <dbReference type="ARBA" id="ARBA00048462"/>
    </source>
</evidence>
<dbReference type="FunFam" id="3.30.70.250:FF:000001">
    <property type="entry name" value="Malonyl CoA-acyl carrier protein transacylase"/>
    <property type="match status" value="1"/>
</dbReference>
<evidence type="ECO:0000256" key="4">
    <source>
        <dbReference type="ARBA" id="ARBA00023315"/>
    </source>
</evidence>
<dbReference type="EC" id="2.3.1.39" evidence="1 6"/>
<reference evidence="11 12" key="1">
    <citation type="submission" date="2018-09" db="EMBL/GenBank/DDBJ databases">
        <title>Discovery and Ecogenomic Context for Candidatus Cryosericales, a Global Caldiserica Order Active in Thawing Permafrost.</title>
        <authorList>
            <person name="Martinez M.A."/>
            <person name="Woodcroft B.J."/>
            <person name="Ignacio Espinoza J.C."/>
            <person name="Zayed A."/>
            <person name="Singleton C.M."/>
            <person name="Boyd J."/>
            <person name="Li Y.-F."/>
            <person name="Purvine S."/>
            <person name="Maughan H."/>
            <person name="Hodgkins S.B."/>
            <person name="Anderson D."/>
            <person name="Sederholm M."/>
            <person name="Temperton B."/>
            <person name="Saleska S.R."/>
            <person name="Tyson G.W."/>
            <person name="Rich V.I."/>
        </authorList>
    </citation>
    <scope>NUCLEOTIDE SEQUENCE [LARGE SCALE GENOMIC DNA]</scope>
    <source>
        <strain evidence="10 12">SMC5</strain>
        <strain evidence="9 11">SMC6</strain>
    </source>
</reference>
<dbReference type="GO" id="GO:0006633">
    <property type="term" value="P:fatty acid biosynthetic process"/>
    <property type="evidence" value="ECO:0007669"/>
    <property type="project" value="TreeGrafter"/>
</dbReference>
<organism evidence="10 12">
    <name type="scientific">Candidatus Cryosericum odellii</name>
    <dbReference type="NCBI Taxonomy" id="2290917"/>
    <lineage>
        <taxon>Bacteria</taxon>
        <taxon>Pseudomonadati</taxon>
        <taxon>Caldisericota/Cryosericota group</taxon>
        <taxon>Candidatus Cryosericota</taxon>
        <taxon>Candidatus Cryosericia</taxon>
        <taxon>Candidatus Cryosericales</taxon>
        <taxon>Candidatus Cryosericaceae</taxon>
        <taxon>Candidatus Cryosericum</taxon>
    </lineage>
</organism>
<dbReference type="EMBL" id="QXIU01000009">
    <property type="protein sequence ID" value="RIE15905.1"/>
    <property type="molecule type" value="Genomic_DNA"/>
</dbReference>
<evidence type="ECO:0000256" key="6">
    <source>
        <dbReference type="PIRNR" id="PIRNR000446"/>
    </source>
</evidence>
<dbReference type="AlphaFoldDB" id="A0A398DL79"/>
<proteinExistence type="inferred from homology"/>
<evidence type="ECO:0000313" key="10">
    <source>
        <dbReference type="EMBL" id="RIE15905.1"/>
    </source>
</evidence>